<feature type="region of interest" description="Disordered" evidence="10">
    <location>
        <begin position="48"/>
        <end position="164"/>
    </location>
</feature>
<dbReference type="PROSITE" id="PS00108">
    <property type="entry name" value="PROTEIN_KINASE_ST"/>
    <property type="match status" value="1"/>
</dbReference>
<dbReference type="OrthoDB" id="6513151at2759"/>
<keyword evidence="13" id="KW-1185">Reference proteome</keyword>
<protein>
    <recommendedName>
        <fullName evidence="1">non-specific serine/threonine protein kinase</fullName>
        <ecNumber evidence="1">2.7.11.1</ecNumber>
    </recommendedName>
</protein>
<keyword evidence="3" id="KW-0808">Transferase</keyword>
<dbReference type="InterPro" id="IPR000719">
    <property type="entry name" value="Prot_kinase_dom"/>
</dbReference>
<evidence type="ECO:0000256" key="3">
    <source>
        <dbReference type="ARBA" id="ARBA00022679"/>
    </source>
</evidence>
<evidence type="ECO:0000313" key="13">
    <source>
        <dbReference type="Proteomes" id="UP000398389"/>
    </source>
</evidence>
<feature type="region of interest" description="Disordered" evidence="10">
    <location>
        <begin position="276"/>
        <end position="384"/>
    </location>
</feature>
<evidence type="ECO:0000256" key="4">
    <source>
        <dbReference type="ARBA" id="ARBA00022741"/>
    </source>
</evidence>
<dbReference type="SUPFAM" id="SSF56112">
    <property type="entry name" value="Protein kinase-like (PK-like)"/>
    <property type="match status" value="1"/>
</dbReference>
<dbReference type="RefSeq" id="XP_031854046.1">
    <property type="nucleotide sequence ID" value="XM_031998155.1"/>
</dbReference>
<dbReference type="GO" id="GO:0005829">
    <property type="term" value="C:cytosol"/>
    <property type="evidence" value="ECO:0007669"/>
    <property type="project" value="TreeGrafter"/>
</dbReference>
<feature type="compositionally biased region" description="Basic and acidic residues" evidence="10">
    <location>
        <begin position="751"/>
        <end position="764"/>
    </location>
</feature>
<feature type="region of interest" description="Disordered" evidence="10">
    <location>
        <begin position="779"/>
        <end position="804"/>
    </location>
</feature>
<dbReference type="GO" id="GO:0004674">
    <property type="term" value="F:protein serine/threonine kinase activity"/>
    <property type="evidence" value="ECO:0007669"/>
    <property type="project" value="UniProtKB-KW"/>
</dbReference>
<evidence type="ECO:0000313" key="12">
    <source>
        <dbReference type="EMBL" id="VVT53167.1"/>
    </source>
</evidence>
<keyword evidence="6 9" id="KW-0067">ATP-binding</keyword>
<dbReference type="PROSITE" id="PS50011">
    <property type="entry name" value="PROTEIN_KINASE_DOM"/>
    <property type="match status" value="1"/>
</dbReference>
<organism evidence="12 13">
    <name type="scientific">Magnusiomyces paraingens</name>
    <dbReference type="NCBI Taxonomy" id="2606893"/>
    <lineage>
        <taxon>Eukaryota</taxon>
        <taxon>Fungi</taxon>
        <taxon>Dikarya</taxon>
        <taxon>Ascomycota</taxon>
        <taxon>Saccharomycotina</taxon>
        <taxon>Dipodascomycetes</taxon>
        <taxon>Dipodascales</taxon>
        <taxon>Dipodascaceae</taxon>
        <taxon>Magnusiomyces</taxon>
    </lineage>
</organism>
<dbReference type="EMBL" id="CABVLU010000003">
    <property type="protein sequence ID" value="VVT53167.1"/>
    <property type="molecule type" value="Genomic_DNA"/>
</dbReference>
<comment type="catalytic activity">
    <reaction evidence="8">
        <text>L-seryl-[protein] + ATP = O-phospho-L-seryl-[protein] + ADP + H(+)</text>
        <dbReference type="Rhea" id="RHEA:17989"/>
        <dbReference type="Rhea" id="RHEA-COMP:9863"/>
        <dbReference type="Rhea" id="RHEA-COMP:11604"/>
        <dbReference type="ChEBI" id="CHEBI:15378"/>
        <dbReference type="ChEBI" id="CHEBI:29999"/>
        <dbReference type="ChEBI" id="CHEBI:30616"/>
        <dbReference type="ChEBI" id="CHEBI:83421"/>
        <dbReference type="ChEBI" id="CHEBI:456216"/>
        <dbReference type="EC" id="2.7.11.1"/>
    </reaction>
</comment>
<dbReference type="PANTHER" id="PTHR24343:SF113">
    <property type="entry name" value="NITROGEN PERMEASE REACTIVATOR PROTEIN-RELATED"/>
    <property type="match status" value="1"/>
</dbReference>
<gene>
    <name evidence="12" type="ORF">SAPINGB_P003437</name>
</gene>
<accession>A0A5E8BUT6</accession>
<dbReference type="EC" id="2.7.11.1" evidence="1"/>
<dbReference type="InterPro" id="IPR011009">
    <property type="entry name" value="Kinase-like_dom_sf"/>
</dbReference>
<evidence type="ECO:0000256" key="9">
    <source>
        <dbReference type="PROSITE-ProRule" id="PRU10141"/>
    </source>
</evidence>
<evidence type="ECO:0000256" key="5">
    <source>
        <dbReference type="ARBA" id="ARBA00022777"/>
    </source>
</evidence>
<dbReference type="InterPro" id="IPR017441">
    <property type="entry name" value="Protein_kinase_ATP_BS"/>
</dbReference>
<feature type="compositionally biased region" description="Polar residues" evidence="10">
    <location>
        <begin position="357"/>
        <end position="378"/>
    </location>
</feature>
<evidence type="ECO:0000256" key="1">
    <source>
        <dbReference type="ARBA" id="ARBA00012513"/>
    </source>
</evidence>
<evidence type="ECO:0000259" key="11">
    <source>
        <dbReference type="PROSITE" id="PS50011"/>
    </source>
</evidence>
<feature type="region of interest" description="Disordered" evidence="10">
    <location>
        <begin position="751"/>
        <end position="770"/>
    </location>
</feature>
<dbReference type="GeneID" id="43582255"/>
<keyword evidence="2" id="KW-0723">Serine/threonine-protein kinase</keyword>
<name>A0A5E8BUT6_9ASCO</name>
<feature type="compositionally biased region" description="Polar residues" evidence="10">
    <location>
        <begin position="115"/>
        <end position="128"/>
    </location>
</feature>
<dbReference type="PROSITE" id="PS00107">
    <property type="entry name" value="PROTEIN_KINASE_ATP"/>
    <property type="match status" value="1"/>
</dbReference>
<feature type="binding site" evidence="9">
    <location>
        <position position="553"/>
    </location>
    <ligand>
        <name>ATP</name>
        <dbReference type="ChEBI" id="CHEBI:30616"/>
    </ligand>
</feature>
<dbReference type="Pfam" id="PF00069">
    <property type="entry name" value="Pkinase"/>
    <property type="match status" value="1"/>
</dbReference>
<feature type="region of interest" description="Disordered" evidence="10">
    <location>
        <begin position="177"/>
        <end position="209"/>
    </location>
</feature>
<feature type="domain" description="Protein kinase" evidence="11">
    <location>
        <begin position="525"/>
        <end position="840"/>
    </location>
</feature>
<evidence type="ECO:0000256" key="8">
    <source>
        <dbReference type="ARBA" id="ARBA00048679"/>
    </source>
</evidence>
<feature type="compositionally biased region" description="Low complexity" evidence="10">
    <location>
        <begin position="152"/>
        <end position="164"/>
    </location>
</feature>
<evidence type="ECO:0000256" key="6">
    <source>
        <dbReference type="ARBA" id="ARBA00022840"/>
    </source>
</evidence>
<reference evidence="12 13" key="1">
    <citation type="submission" date="2019-09" db="EMBL/GenBank/DDBJ databases">
        <authorList>
            <person name="Brejova B."/>
        </authorList>
    </citation>
    <scope>NUCLEOTIDE SEQUENCE [LARGE SCALE GENOMIC DNA]</scope>
</reference>
<keyword evidence="4 9" id="KW-0547">Nucleotide-binding</keyword>
<dbReference type="PANTHER" id="PTHR24343">
    <property type="entry name" value="SERINE/THREONINE KINASE"/>
    <property type="match status" value="1"/>
</dbReference>
<feature type="compositionally biased region" description="Low complexity" evidence="10">
    <location>
        <begin position="91"/>
        <end position="114"/>
    </location>
</feature>
<feature type="compositionally biased region" description="Polar residues" evidence="10">
    <location>
        <begin position="177"/>
        <end position="204"/>
    </location>
</feature>
<dbReference type="AlphaFoldDB" id="A0A5E8BUT6"/>
<dbReference type="Gene3D" id="1.10.510.10">
    <property type="entry name" value="Transferase(Phosphotransferase) domain 1"/>
    <property type="match status" value="1"/>
</dbReference>
<evidence type="ECO:0000256" key="2">
    <source>
        <dbReference type="ARBA" id="ARBA00022527"/>
    </source>
</evidence>
<feature type="compositionally biased region" description="Polar residues" evidence="10">
    <location>
        <begin position="313"/>
        <end position="329"/>
    </location>
</feature>
<keyword evidence="5" id="KW-0418">Kinase</keyword>
<feature type="region of interest" description="Disordered" evidence="10">
    <location>
        <begin position="398"/>
        <end position="517"/>
    </location>
</feature>
<feature type="compositionally biased region" description="Low complexity" evidence="10">
    <location>
        <begin position="458"/>
        <end position="480"/>
    </location>
</feature>
<dbReference type="GO" id="GO:0005524">
    <property type="term" value="F:ATP binding"/>
    <property type="evidence" value="ECO:0007669"/>
    <property type="project" value="UniProtKB-UniRule"/>
</dbReference>
<proteinExistence type="predicted"/>
<dbReference type="Proteomes" id="UP000398389">
    <property type="component" value="Unassembled WGS sequence"/>
</dbReference>
<feature type="compositionally biased region" description="Low complexity" evidence="10">
    <location>
        <begin position="489"/>
        <end position="504"/>
    </location>
</feature>
<dbReference type="SMART" id="SM00220">
    <property type="entry name" value="S_TKc"/>
    <property type="match status" value="1"/>
</dbReference>
<feature type="compositionally biased region" description="Low complexity" evidence="10">
    <location>
        <begin position="417"/>
        <end position="430"/>
    </location>
</feature>
<evidence type="ECO:0000256" key="7">
    <source>
        <dbReference type="ARBA" id="ARBA00047899"/>
    </source>
</evidence>
<dbReference type="InterPro" id="IPR008271">
    <property type="entry name" value="Ser/Thr_kinase_AS"/>
</dbReference>
<sequence>MSDAPLHQQTLKSPQDLALYTSTSSTTITPPGYMSSTLLPQAVTTDAQVAPSLSTRGSPTATVSSRRPITGSGMSPASTLGYPVVTTNTGSSHSPLSPSPSSSVSSTSDASFSSANQYAATSKPQIPTSLAPVSRPDSVVPTPTDALFPEYSSSSSFSSLTSSDTENSSIQFNKRFQLNGDDSSSSQISPTNSDNYNHNISNRATPDHTVTGRLNNLSLQNHGYSTPSFETALVPPPGIVTASTSSLTARSSSVTGAPNLNGTPAIQIPVAVNHDSAYASSPSPGVGRFPLQETPPQTYRGQGIEDEPFPYTGSPSQTSPSVAPVTNNTPSPSPSHKAPSRTHSTLSLFSKRRNRGDSSSSISVAAPTNSQQSSNGGSLRTPHPSMVDLKRFFQKPWKNNASNFSDPPPAPPGRFTSSASSSNSSSSSSINHHHHNSQHIYDSERTASAPSTPPLPPSAGSTSSTESTSRHSSFSKRTSTFLGGGGGSSSSSSSSSSSNNSSTIGSGGGGYGDSHSKKTLSKSYGKLGKALGEGAGGNVRLVTGKNGKIYAVKEFRQKANYETARDYSKKVTGEYCIGLTLKHPNIIETVDIIYETDKIYQVMEYCEYDLFAIVMSGKMSKEEIYCDFKQMINGVKYMHECGLAHRDLKLDNCVINSQGIVKLIDFGSAVVFRYPETEKIHEALGVVGSDPYLAPEVITHIRYDPRPVDVWSAAIVFCCMLMRKFPWKSPRLSDNSYKQFAAGMDAMKKEEELREAERKRREADPTGVTLPLPGMPKSGLLVDSGSPDDDPSAAHRASTYGPNRLLKNLPPETHHFILRMLDIEPLTRYSIFDTWNDSWFAEVPFCTVTNGRLVSAPGHSHTTVNFDEAHIATLEKKNKKKKEKEKLW</sequence>
<evidence type="ECO:0000256" key="10">
    <source>
        <dbReference type="SAM" id="MobiDB-lite"/>
    </source>
</evidence>
<dbReference type="Gene3D" id="3.30.200.20">
    <property type="entry name" value="Phosphorylase Kinase, domain 1"/>
    <property type="match status" value="1"/>
</dbReference>
<comment type="catalytic activity">
    <reaction evidence="7">
        <text>L-threonyl-[protein] + ATP = O-phospho-L-threonyl-[protein] + ADP + H(+)</text>
        <dbReference type="Rhea" id="RHEA:46608"/>
        <dbReference type="Rhea" id="RHEA-COMP:11060"/>
        <dbReference type="Rhea" id="RHEA-COMP:11605"/>
        <dbReference type="ChEBI" id="CHEBI:15378"/>
        <dbReference type="ChEBI" id="CHEBI:30013"/>
        <dbReference type="ChEBI" id="CHEBI:30616"/>
        <dbReference type="ChEBI" id="CHEBI:61977"/>
        <dbReference type="ChEBI" id="CHEBI:456216"/>
        <dbReference type="EC" id="2.7.11.1"/>
    </reaction>
</comment>
<feature type="compositionally biased region" description="Polar residues" evidence="10">
    <location>
        <begin position="48"/>
        <end position="78"/>
    </location>
</feature>